<dbReference type="OrthoDB" id="10249045at2759"/>
<sequence length="113" mass="11842">MLRPGEYTLLASAAGYLPAAARFTVTDGQRWGPPVVLTLHFAPRVLPVLQMPPPAVLSRTKNGTGPGNRSPPRQPSRAGLPSSSTAPDGALCSPRILLPSWALLVGIATFSCE</sequence>
<evidence type="ECO:0000313" key="3">
    <source>
        <dbReference type="Proteomes" id="UP000821853"/>
    </source>
</evidence>
<dbReference type="EMBL" id="JABSTR010000001">
    <property type="protein sequence ID" value="KAH9360163.1"/>
    <property type="molecule type" value="Genomic_DNA"/>
</dbReference>
<gene>
    <name evidence="2" type="ORF">HPB48_011456</name>
</gene>
<accession>A0A9J6FBK0</accession>
<proteinExistence type="predicted"/>
<organism evidence="2 3">
    <name type="scientific">Haemaphysalis longicornis</name>
    <name type="common">Bush tick</name>
    <dbReference type="NCBI Taxonomy" id="44386"/>
    <lineage>
        <taxon>Eukaryota</taxon>
        <taxon>Metazoa</taxon>
        <taxon>Ecdysozoa</taxon>
        <taxon>Arthropoda</taxon>
        <taxon>Chelicerata</taxon>
        <taxon>Arachnida</taxon>
        <taxon>Acari</taxon>
        <taxon>Parasitiformes</taxon>
        <taxon>Ixodida</taxon>
        <taxon>Ixodoidea</taxon>
        <taxon>Ixodidae</taxon>
        <taxon>Haemaphysalinae</taxon>
        <taxon>Haemaphysalis</taxon>
    </lineage>
</organism>
<dbReference type="Proteomes" id="UP000821853">
    <property type="component" value="Chromosome 1"/>
</dbReference>
<name>A0A9J6FBK0_HAELO</name>
<dbReference type="VEuPathDB" id="VectorBase:HLOH_042256"/>
<comment type="caution">
    <text evidence="2">The sequence shown here is derived from an EMBL/GenBank/DDBJ whole genome shotgun (WGS) entry which is preliminary data.</text>
</comment>
<keyword evidence="3" id="KW-1185">Reference proteome</keyword>
<evidence type="ECO:0000256" key="1">
    <source>
        <dbReference type="SAM" id="MobiDB-lite"/>
    </source>
</evidence>
<protein>
    <submittedName>
        <fullName evidence="2">Uncharacterized protein</fullName>
    </submittedName>
</protein>
<feature type="region of interest" description="Disordered" evidence="1">
    <location>
        <begin position="52"/>
        <end position="87"/>
    </location>
</feature>
<reference evidence="2 3" key="1">
    <citation type="journal article" date="2020" name="Cell">
        <title>Large-Scale Comparative Analyses of Tick Genomes Elucidate Their Genetic Diversity and Vector Capacities.</title>
        <authorList>
            <consortium name="Tick Genome and Microbiome Consortium (TIGMIC)"/>
            <person name="Jia N."/>
            <person name="Wang J."/>
            <person name="Shi W."/>
            <person name="Du L."/>
            <person name="Sun Y."/>
            <person name="Zhan W."/>
            <person name="Jiang J.F."/>
            <person name="Wang Q."/>
            <person name="Zhang B."/>
            <person name="Ji P."/>
            <person name="Bell-Sakyi L."/>
            <person name="Cui X.M."/>
            <person name="Yuan T.T."/>
            <person name="Jiang B.G."/>
            <person name="Yang W.F."/>
            <person name="Lam T.T."/>
            <person name="Chang Q.C."/>
            <person name="Ding S.J."/>
            <person name="Wang X.J."/>
            <person name="Zhu J.G."/>
            <person name="Ruan X.D."/>
            <person name="Zhao L."/>
            <person name="Wei J.T."/>
            <person name="Ye R.Z."/>
            <person name="Que T.C."/>
            <person name="Du C.H."/>
            <person name="Zhou Y.H."/>
            <person name="Cheng J.X."/>
            <person name="Dai P.F."/>
            <person name="Guo W.B."/>
            <person name="Han X.H."/>
            <person name="Huang E.J."/>
            <person name="Li L.F."/>
            <person name="Wei W."/>
            <person name="Gao Y.C."/>
            <person name="Liu J.Z."/>
            <person name="Shao H.Z."/>
            <person name="Wang X."/>
            <person name="Wang C.C."/>
            <person name="Yang T.C."/>
            <person name="Huo Q.B."/>
            <person name="Li W."/>
            <person name="Chen H.Y."/>
            <person name="Chen S.E."/>
            <person name="Zhou L.G."/>
            <person name="Ni X.B."/>
            <person name="Tian J.H."/>
            <person name="Sheng Y."/>
            <person name="Liu T."/>
            <person name="Pan Y.S."/>
            <person name="Xia L.Y."/>
            <person name="Li J."/>
            <person name="Zhao F."/>
            <person name="Cao W.C."/>
        </authorList>
    </citation>
    <scope>NUCLEOTIDE SEQUENCE [LARGE SCALE GENOMIC DNA]</scope>
    <source>
        <strain evidence="2">HaeL-2018</strain>
    </source>
</reference>
<dbReference type="AlphaFoldDB" id="A0A9J6FBK0"/>
<evidence type="ECO:0000313" key="2">
    <source>
        <dbReference type="EMBL" id="KAH9360163.1"/>
    </source>
</evidence>